<dbReference type="AlphaFoldDB" id="A0AAD8SRG8"/>
<dbReference type="GO" id="GO:0043531">
    <property type="term" value="F:ADP binding"/>
    <property type="evidence" value="ECO:0007669"/>
    <property type="project" value="InterPro"/>
</dbReference>
<organism evidence="1 2">
    <name type="scientific">Lolium multiflorum</name>
    <name type="common">Italian ryegrass</name>
    <name type="synonym">Lolium perenne subsp. multiflorum</name>
    <dbReference type="NCBI Taxonomy" id="4521"/>
    <lineage>
        <taxon>Eukaryota</taxon>
        <taxon>Viridiplantae</taxon>
        <taxon>Streptophyta</taxon>
        <taxon>Embryophyta</taxon>
        <taxon>Tracheophyta</taxon>
        <taxon>Spermatophyta</taxon>
        <taxon>Magnoliopsida</taxon>
        <taxon>Liliopsida</taxon>
        <taxon>Poales</taxon>
        <taxon>Poaceae</taxon>
        <taxon>BOP clade</taxon>
        <taxon>Pooideae</taxon>
        <taxon>Poodae</taxon>
        <taxon>Poeae</taxon>
        <taxon>Poeae Chloroplast Group 2 (Poeae type)</taxon>
        <taxon>Loliodinae</taxon>
        <taxon>Loliinae</taxon>
        <taxon>Lolium</taxon>
    </lineage>
</organism>
<evidence type="ECO:0008006" key="3">
    <source>
        <dbReference type="Google" id="ProtNLM"/>
    </source>
</evidence>
<keyword evidence="2" id="KW-1185">Reference proteome</keyword>
<gene>
    <name evidence="1" type="ORF">QYE76_050187</name>
</gene>
<accession>A0AAD8SRG8</accession>
<evidence type="ECO:0000313" key="2">
    <source>
        <dbReference type="Proteomes" id="UP001231189"/>
    </source>
</evidence>
<evidence type="ECO:0000313" key="1">
    <source>
        <dbReference type="EMBL" id="KAK1662028.1"/>
    </source>
</evidence>
<comment type="caution">
    <text evidence="1">The sequence shown here is derived from an EMBL/GenBank/DDBJ whole genome shotgun (WGS) entry which is preliminary data.</text>
</comment>
<proteinExistence type="predicted"/>
<name>A0AAD8SRG8_LOLMU</name>
<sequence>MEFAKEVVLPAALSELLARLFSFAFGNLPRLGGRGSGDAAHRRRLERLLASIGGAVEEAEGRHITNDHLLSHLKALTAGMYRARFALEATDIDVGDDDVDDRRRSLALSSPFNSAKRLRVASLVFGWDNHGEKLAVAIEDLESLTRDCMREFVLLVQGYPRRVRRPVATTLYMDRRVFGRHVETERVVNFLLQPEPAGAPPYLSVLPIIGRIKAGKTTLVRHACDDERVRGHFSLVECFQLDHVVREGGHPDQTIWASDGGEYLAGVRRILGKDERFASRRSLLIFEDAWPIDPSAWSAFAASPAAATILAAGSKLLLTSRDSDNACLGTVSPIVLRPLPQEEYWYYFKAFAFGGMDAGDHPRMAAMGKEMARQLGGTFLGARMVGTLLRSKFDVRFWRRLMEAMVKCSGRRPCPVHVNFLLELLSSLGKLQSYGSSACPPRLTLRDALCNHAARTTIGSGHLGSGGQFTIHLCRETLYMDHWYTITLGDRGMTQ</sequence>
<dbReference type="InterPro" id="IPR027417">
    <property type="entry name" value="P-loop_NTPase"/>
</dbReference>
<dbReference type="PANTHER" id="PTHR33377">
    <property type="entry name" value="OS10G0134700 PROTEIN-RELATED"/>
    <property type="match status" value="1"/>
</dbReference>
<dbReference type="EMBL" id="JAUUTY010000003">
    <property type="protein sequence ID" value="KAK1662028.1"/>
    <property type="molecule type" value="Genomic_DNA"/>
</dbReference>
<reference evidence="1" key="1">
    <citation type="submission" date="2023-07" db="EMBL/GenBank/DDBJ databases">
        <title>A chromosome-level genome assembly of Lolium multiflorum.</title>
        <authorList>
            <person name="Chen Y."/>
            <person name="Copetti D."/>
            <person name="Kolliker R."/>
            <person name="Studer B."/>
        </authorList>
    </citation>
    <scope>NUCLEOTIDE SEQUENCE</scope>
    <source>
        <strain evidence="1">02402/16</strain>
        <tissue evidence="1">Leaf</tissue>
    </source>
</reference>
<protein>
    <recommendedName>
        <fullName evidence="3">NB-ARC domain-containing protein</fullName>
    </recommendedName>
</protein>
<dbReference type="Gene3D" id="3.40.50.300">
    <property type="entry name" value="P-loop containing nucleotide triphosphate hydrolases"/>
    <property type="match status" value="1"/>
</dbReference>
<dbReference type="SUPFAM" id="SSF52540">
    <property type="entry name" value="P-loop containing nucleoside triphosphate hydrolases"/>
    <property type="match status" value="1"/>
</dbReference>
<dbReference type="Proteomes" id="UP001231189">
    <property type="component" value="Unassembled WGS sequence"/>
</dbReference>
<dbReference type="PANTHER" id="PTHR33377:SF36">
    <property type="entry name" value="OS01G0720900 PROTEIN"/>
    <property type="match status" value="1"/>
</dbReference>